<evidence type="ECO:0000256" key="4">
    <source>
        <dbReference type="ARBA" id="ARBA00022692"/>
    </source>
</evidence>
<dbReference type="EMBL" id="BAABLW010000007">
    <property type="protein sequence ID" value="GAA4920425.1"/>
    <property type="molecule type" value="Genomic_DNA"/>
</dbReference>
<keyword evidence="10" id="KW-1185">Reference proteome</keyword>
<gene>
    <name evidence="9" type="ORF">GCM10025790_15590</name>
</gene>
<evidence type="ECO:0000256" key="1">
    <source>
        <dbReference type="ARBA" id="ARBA00004651"/>
    </source>
</evidence>
<dbReference type="Pfam" id="PF00420">
    <property type="entry name" value="Oxidored_q2"/>
    <property type="match status" value="1"/>
</dbReference>
<dbReference type="PANTHER" id="PTHR34583:SF2">
    <property type="entry name" value="ANTIPORTER SUBUNIT MNHC2-RELATED"/>
    <property type="match status" value="1"/>
</dbReference>
<evidence type="ECO:0000313" key="9">
    <source>
        <dbReference type="EMBL" id="GAA4920425.1"/>
    </source>
</evidence>
<dbReference type="NCBIfam" id="NF005929">
    <property type="entry name" value="PRK07946.1"/>
    <property type="match status" value="1"/>
</dbReference>
<keyword evidence="5 8" id="KW-1133">Transmembrane helix</keyword>
<dbReference type="InterPro" id="IPR039428">
    <property type="entry name" value="NUOK/Mnh_C1-like"/>
</dbReference>
<comment type="caution">
    <text evidence="9">The sequence shown here is derived from an EMBL/GenBank/DDBJ whole genome shotgun (WGS) entry which is preliminary data.</text>
</comment>
<evidence type="ECO:0000256" key="8">
    <source>
        <dbReference type="SAM" id="Phobius"/>
    </source>
</evidence>
<evidence type="ECO:0008006" key="11">
    <source>
        <dbReference type="Google" id="ProtNLM"/>
    </source>
</evidence>
<evidence type="ECO:0000313" key="10">
    <source>
        <dbReference type="Proteomes" id="UP001500368"/>
    </source>
</evidence>
<feature type="transmembrane region" description="Helical" evidence="8">
    <location>
        <begin position="74"/>
        <end position="95"/>
    </location>
</feature>
<comment type="similarity">
    <text evidence="2">Belongs to the CPA3 antiporters (TC 2.A.63) subunit C family.</text>
</comment>
<feature type="compositionally biased region" description="Acidic residues" evidence="7">
    <location>
        <begin position="153"/>
        <end position="165"/>
    </location>
</feature>
<proteinExistence type="inferred from homology"/>
<dbReference type="InterPro" id="IPR050601">
    <property type="entry name" value="CPA3_antiporter_subunitC"/>
</dbReference>
<feature type="region of interest" description="Disordered" evidence="7">
    <location>
        <begin position="120"/>
        <end position="178"/>
    </location>
</feature>
<dbReference type="PANTHER" id="PTHR34583">
    <property type="entry name" value="ANTIPORTER SUBUNIT MNHC2-RELATED"/>
    <property type="match status" value="1"/>
</dbReference>
<evidence type="ECO:0000256" key="6">
    <source>
        <dbReference type="ARBA" id="ARBA00023136"/>
    </source>
</evidence>
<organism evidence="9 10">
    <name type="scientific">Nesterenkonia rhizosphaerae</name>
    <dbReference type="NCBI Taxonomy" id="1348272"/>
    <lineage>
        <taxon>Bacteria</taxon>
        <taxon>Bacillati</taxon>
        <taxon>Actinomycetota</taxon>
        <taxon>Actinomycetes</taxon>
        <taxon>Micrococcales</taxon>
        <taxon>Micrococcaceae</taxon>
        <taxon>Nesterenkonia</taxon>
    </lineage>
</organism>
<feature type="transmembrane region" description="Helical" evidence="8">
    <location>
        <begin position="6"/>
        <end position="23"/>
    </location>
</feature>
<keyword evidence="4 8" id="KW-0812">Transmembrane</keyword>
<evidence type="ECO:0000256" key="2">
    <source>
        <dbReference type="ARBA" id="ARBA00010388"/>
    </source>
</evidence>
<accession>A0ABP9FWZ0</accession>
<dbReference type="Gene3D" id="1.10.287.3510">
    <property type="match status" value="1"/>
</dbReference>
<sequence>MTLNLTLLVVMGVMMAVGIYLLLERSLTRVLLGIILISNGVNLLILQTAGRAGESPLVRDGVDAEEYLDPMPQALLLTAIVIAFALVSFMLALIYRSWVLARQDEVADDEEDRRVAEAVGAYDPEEDAEVSTETSEFIDELDPNTGKLRTSEDVPEPEQDTADEEPASKQAEQKEGRK</sequence>
<comment type="subcellular location">
    <subcellularLocation>
        <location evidence="1">Cell membrane</location>
        <topology evidence="1">Multi-pass membrane protein</topology>
    </subcellularLocation>
</comment>
<evidence type="ECO:0000256" key="7">
    <source>
        <dbReference type="SAM" id="MobiDB-lite"/>
    </source>
</evidence>
<dbReference type="RefSeq" id="WP_345477495.1">
    <property type="nucleotide sequence ID" value="NZ_BAABLW010000007.1"/>
</dbReference>
<feature type="transmembrane region" description="Helical" evidence="8">
    <location>
        <begin position="30"/>
        <end position="49"/>
    </location>
</feature>
<evidence type="ECO:0000256" key="3">
    <source>
        <dbReference type="ARBA" id="ARBA00022475"/>
    </source>
</evidence>
<protein>
    <recommendedName>
        <fullName evidence="11">Na(+)/H(+) antiporter subunit C</fullName>
    </recommendedName>
</protein>
<keyword evidence="6 8" id="KW-0472">Membrane</keyword>
<reference evidence="10" key="1">
    <citation type="journal article" date="2019" name="Int. J. Syst. Evol. Microbiol.">
        <title>The Global Catalogue of Microorganisms (GCM) 10K type strain sequencing project: providing services to taxonomists for standard genome sequencing and annotation.</title>
        <authorList>
            <consortium name="The Broad Institute Genomics Platform"/>
            <consortium name="The Broad Institute Genome Sequencing Center for Infectious Disease"/>
            <person name="Wu L."/>
            <person name="Ma J."/>
        </authorList>
    </citation>
    <scope>NUCLEOTIDE SEQUENCE [LARGE SCALE GENOMIC DNA]</scope>
    <source>
        <strain evidence="10">JCM 19129</strain>
    </source>
</reference>
<evidence type="ECO:0000256" key="5">
    <source>
        <dbReference type="ARBA" id="ARBA00022989"/>
    </source>
</evidence>
<keyword evidence="3" id="KW-1003">Cell membrane</keyword>
<name>A0ABP9FWZ0_9MICC</name>
<feature type="compositionally biased region" description="Acidic residues" evidence="7">
    <location>
        <begin position="123"/>
        <end position="142"/>
    </location>
</feature>
<dbReference type="Proteomes" id="UP001500368">
    <property type="component" value="Unassembled WGS sequence"/>
</dbReference>